<accession>A0A3E4U2E3</accession>
<dbReference type="Proteomes" id="UP000261257">
    <property type="component" value="Unassembled WGS sequence"/>
</dbReference>
<gene>
    <name evidence="1" type="ORF">DXC39_20545</name>
</gene>
<dbReference type="AlphaFoldDB" id="A0A3E4U2E3"/>
<evidence type="ECO:0000313" key="1">
    <source>
        <dbReference type="EMBL" id="RGM00542.1"/>
    </source>
</evidence>
<organism evidence="1 2">
    <name type="scientific">Hungatella hathewayi</name>
    <dbReference type="NCBI Taxonomy" id="154046"/>
    <lineage>
        <taxon>Bacteria</taxon>
        <taxon>Bacillati</taxon>
        <taxon>Bacillota</taxon>
        <taxon>Clostridia</taxon>
        <taxon>Lachnospirales</taxon>
        <taxon>Lachnospiraceae</taxon>
        <taxon>Hungatella</taxon>
    </lineage>
</organism>
<evidence type="ECO:0008006" key="3">
    <source>
        <dbReference type="Google" id="ProtNLM"/>
    </source>
</evidence>
<name>A0A3E4U2E3_9FIRM</name>
<evidence type="ECO:0000313" key="2">
    <source>
        <dbReference type="Proteomes" id="UP000261257"/>
    </source>
</evidence>
<comment type="caution">
    <text evidence="1">The sequence shown here is derived from an EMBL/GenBank/DDBJ whole genome shotgun (WGS) entry which is preliminary data.</text>
</comment>
<reference evidence="1 2" key="1">
    <citation type="submission" date="2018-08" db="EMBL/GenBank/DDBJ databases">
        <title>A genome reference for cultivated species of the human gut microbiota.</title>
        <authorList>
            <person name="Zou Y."/>
            <person name="Xue W."/>
            <person name="Luo G."/>
        </authorList>
    </citation>
    <scope>NUCLEOTIDE SEQUENCE [LARGE SCALE GENOMIC DNA]</scope>
    <source>
        <strain evidence="1 2">TF05-11AC</strain>
    </source>
</reference>
<proteinExistence type="predicted"/>
<dbReference type="RefSeq" id="WP_117634188.1">
    <property type="nucleotide sequence ID" value="NZ_QRQF01000026.1"/>
</dbReference>
<sequence length="463" mass="51405">MGGFKVGTSKVCISPPEDVFPYPGPAYLGGGVWIDGVYDDIYVRMIAFSNGEETFLFGSFEESNGTDALKDAITERYKIPYKNQMFCQIHNHGGIQTTTVMKEGRSQKKNHNYTENQYRMGTMIYEKALEAAGEALQNMVPAKWGYGTGKSYINVNRDYPNEDGYWSQIDNYDGPSDKTLSVIKFTDDEDRLIAAVLNYSAHAITTIGAKDRDGKIKVSGDFPGFTCGRLEEEYPGAVVMWTSGAAGDQNAICCFKGEKHYFECSGVSESDTIPDGYQYAYSQNLGERHASDANKVLKKIECHAGMDMRSAYTDVFIPQQEAPEGTNFWLNIALAQNSVSVVEKIAPEMVKDGKIIGRHLEDYIPTDKPEDCEMQLFILGDVAVVTVAAELYVNLGKAIKEACPLKHVFVITVAGGHGNRVGYIQDTDSNTHKTFQHFREAYPCDSNTIFKEGLKALTKKIFL</sequence>
<dbReference type="EMBL" id="QSSQ01000025">
    <property type="protein sequence ID" value="RGM00542.1"/>
    <property type="molecule type" value="Genomic_DNA"/>
</dbReference>
<protein>
    <recommendedName>
        <fullName evidence="3">Neutral/alkaline non-lysosomal ceramidase N-terminal domain-containing protein</fullName>
    </recommendedName>
</protein>